<dbReference type="OrthoDB" id="36175at2759"/>
<keyword evidence="2" id="KW-1133">Transmembrane helix</keyword>
<dbReference type="AlphaFoldDB" id="A0A9N8EXU8"/>
<gene>
    <name evidence="3" type="ORF">SEMRO_2011_G310880.1</name>
</gene>
<evidence type="ECO:0000313" key="3">
    <source>
        <dbReference type="EMBL" id="CAB9527521.1"/>
    </source>
</evidence>
<protein>
    <recommendedName>
        <fullName evidence="5">Transmembrane protein</fullName>
    </recommendedName>
</protein>
<feature type="region of interest" description="Disordered" evidence="1">
    <location>
        <begin position="104"/>
        <end position="125"/>
    </location>
</feature>
<keyword evidence="2" id="KW-0812">Transmembrane</keyword>
<evidence type="ECO:0000256" key="2">
    <source>
        <dbReference type="SAM" id="Phobius"/>
    </source>
</evidence>
<dbReference type="Proteomes" id="UP001153069">
    <property type="component" value="Unassembled WGS sequence"/>
</dbReference>
<comment type="caution">
    <text evidence="3">The sequence shown here is derived from an EMBL/GenBank/DDBJ whole genome shotgun (WGS) entry which is preliminary data.</text>
</comment>
<evidence type="ECO:0008006" key="5">
    <source>
        <dbReference type="Google" id="ProtNLM"/>
    </source>
</evidence>
<proteinExistence type="predicted"/>
<keyword evidence="4" id="KW-1185">Reference proteome</keyword>
<keyword evidence="2" id="KW-0472">Membrane</keyword>
<name>A0A9N8EXU8_9STRA</name>
<dbReference type="EMBL" id="CAICTM010002009">
    <property type="protein sequence ID" value="CAB9527521.1"/>
    <property type="molecule type" value="Genomic_DNA"/>
</dbReference>
<reference evidence="3" key="1">
    <citation type="submission" date="2020-06" db="EMBL/GenBank/DDBJ databases">
        <authorList>
            <consortium name="Plant Systems Biology data submission"/>
        </authorList>
    </citation>
    <scope>NUCLEOTIDE SEQUENCE</scope>
    <source>
        <strain evidence="3">D6</strain>
    </source>
</reference>
<accession>A0A9N8EXU8</accession>
<evidence type="ECO:0000256" key="1">
    <source>
        <dbReference type="SAM" id="MobiDB-lite"/>
    </source>
</evidence>
<organism evidence="3 4">
    <name type="scientific">Seminavis robusta</name>
    <dbReference type="NCBI Taxonomy" id="568900"/>
    <lineage>
        <taxon>Eukaryota</taxon>
        <taxon>Sar</taxon>
        <taxon>Stramenopiles</taxon>
        <taxon>Ochrophyta</taxon>
        <taxon>Bacillariophyta</taxon>
        <taxon>Bacillariophyceae</taxon>
        <taxon>Bacillariophycidae</taxon>
        <taxon>Naviculales</taxon>
        <taxon>Naviculaceae</taxon>
        <taxon>Seminavis</taxon>
    </lineage>
</organism>
<feature type="transmembrane region" description="Helical" evidence="2">
    <location>
        <begin position="20"/>
        <end position="38"/>
    </location>
</feature>
<evidence type="ECO:0000313" key="4">
    <source>
        <dbReference type="Proteomes" id="UP001153069"/>
    </source>
</evidence>
<sequence length="125" mass="14811">MIPSMLTAWWRTLPRERRNVWMVIGCGVVGVSVAKTGYFHFSRNLLVQDADRRHKEAVEKLQESYAFADWSHREREKQLPDLTPEQRRQMNKFLNIMMEHEMNKHFPDDPAMRRGMAPTTPEPSE</sequence>